<evidence type="ECO:0000313" key="12">
    <source>
        <dbReference type="Proteomes" id="UP000015354"/>
    </source>
</evidence>
<feature type="repeat" description="WD" evidence="7">
    <location>
        <begin position="113"/>
        <end position="153"/>
    </location>
</feature>
<comment type="subcellular location">
    <subcellularLocation>
        <location evidence="1">Nucleus</location>
        <location evidence="1">Nucleolus</location>
    </subcellularLocation>
</comment>
<dbReference type="InterPro" id="IPR019775">
    <property type="entry name" value="WD40_repeat_CS"/>
</dbReference>
<gene>
    <name evidence="11" type="ORF">STCU_05511</name>
    <name evidence="10" type="ORF">STCU_08812</name>
    <name evidence="9" type="ORF">STCU_09238</name>
</gene>
<protein>
    <submittedName>
        <fullName evidence="11">U3 small nucleolar RNA-associated protein 15</fullName>
    </submittedName>
</protein>
<dbReference type="InterPro" id="IPR015943">
    <property type="entry name" value="WD40/YVTN_repeat-like_dom_sf"/>
</dbReference>
<dbReference type="GO" id="GO:0006364">
    <property type="term" value="P:rRNA processing"/>
    <property type="evidence" value="ECO:0007669"/>
    <property type="project" value="UniProtKB-KW"/>
</dbReference>
<evidence type="ECO:0000313" key="11">
    <source>
        <dbReference type="EMBL" id="EPY27827.1"/>
    </source>
</evidence>
<dbReference type="Gene3D" id="2.130.10.10">
    <property type="entry name" value="YVTN repeat-like/Quinoprotein amine dehydrogenase"/>
    <property type="match status" value="2"/>
</dbReference>
<evidence type="ECO:0000256" key="4">
    <source>
        <dbReference type="ARBA" id="ARBA00022737"/>
    </source>
</evidence>
<dbReference type="OrthoDB" id="431715at2759"/>
<dbReference type="InterPro" id="IPR018983">
    <property type="entry name" value="U3_snoRNA-assocProt_15_C"/>
</dbReference>
<dbReference type="EMBL" id="ATMH01009238">
    <property type="protein sequence ID" value="EPY19918.1"/>
    <property type="molecule type" value="Genomic_DNA"/>
</dbReference>
<dbReference type="SUPFAM" id="SSF50978">
    <property type="entry name" value="WD40 repeat-like"/>
    <property type="match status" value="1"/>
</dbReference>
<dbReference type="EMBL" id="ATMH01008812">
    <property type="protein sequence ID" value="EPY20832.1"/>
    <property type="molecule type" value="Genomic_DNA"/>
</dbReference>
<dbReference type="PROSITE" id="PS50294">
    <property type="entry name" value="WD_REPEATS_REGION"/>
    <property type="match status" value="1"/>
</dbReference>
<dbReference type="InterPro" id="IPR001680">
    <property type="entry name" value="WD40_rpt"/>
</dbReference>
<accession>S9UAK8</accession>
<dbReference type="Pfam" id="PF09384">
    <property type="entry name" value="UTP15_C"/>
    <property type="match status" value="1"/>
</dbReference>
<evidence type="ECO:0000256" key="3">
    <source>
        <dbReference type="ARBA" id="ARBA00022574"/>
    </source>
</evidence>
<reference evidence="11" key="2">
    <citation type="submission" date="2013-03" db="EMBL/GenBank/DDBJ databases">
        <authorList>
            <person name="Motta M.C.M."/>
            <person name="Martins A.C.A."/>
            <person name="Preta C.M.C.C."/>
            <person name="Silva R."/>
            <person name="de Souza S.S."/>
            <person name="Klein C.C."/>
            <person name="de Almeida L.G.P."/>
            <person name="Cunha O.L."/>
            <person name="Colabardini A.C."/>
            <person name="Lima B.A."/>
            <person name="Machado C.R."/>
            <person name="Soares C.M.A."/>
            <person name="de Menezes C.B.A."/>
            <person name="Bartolomeu D.C."/>
            <person name="Grisard E.C."/>
            <person name="Fantinatti-Garboggini F."/>
            <person name="Rodrigues-Luiz G.F."/>
            <person name="Wagner G."/>
            <person name="Goldman G.H."/>
            <person name="Fietto J.L.R."/>
            <person name="Ciapina L.P."/>
            <person name="Brocchi M."/>
            <person name="Elias M.C."/>
            <person name="Goldman M.H.S."/>
            <person name="Sagot M.-F."/>
            <person name="Pereira M."/>
            <person name="Stoco P.H."/>
            <person name="Teixeira S.M.R."/>
            <person name="de Mendonca-Neto R.P."/>
            <person name="Maciel T.E.F."/>
            <person name="Mendes T.A.O."/>
            <person name="Urmenyi T.P."/>
            <person name="Teixeira M.M.G."/>
            <person name="de Camargo E.F.P."/>
            <person name="de Sousa W."/>
            <person name="Schenkman S."/>
            <person name="de Vasconcelos A.T.R."/>
        </authorList>
    </citation>
    <scope>NUCLEOTIDE SEQUENCE</scope>
</reference>
<dbReference type="InterPro" id="IPR036322">
    <property type="entry name" value="WD40_repeat_dom_sf"/>
</dbReference>
<sequence length="478" mass="53215">MDNSWTLPLRRVPQKEKKDSHIVWNNVNLCYEQKLFGQVTSASYNNSGSLLSCTSSNQVVILRVPQTDGVLVNEQTEKKNYSIAFRDDDKLYVQCVDQRVVVKSPDIAFERQFTGHTREVRRAIFAGRHNIVSASDDTTVKLWDMTTEGELGTGRAHTDYVRSLIGYTGESFFSGSYDHSINLWDPRAGLAAPIQFSKSALQNAVESLCYMPDLNTLACGSGDQIALFDPRKGISVPFYQASLHTKSVVALSYSSRHKTLLSGSLDNRVKMLTFVGEELQCIATKKFDEPVTAIAVHPASTEFAVASASGDLKIFVFREEAQAKSDAAAAALGAETRKLSKEEILEEKMLLIQQRLSTYQYGKALKSALYARQSDVLVSTVEELIRRGALHIALNNQNDRCVVQMLRFATEFVDKPQFINTMIPVFEVIFEIYGSSVGTSTFLHKELVKAQKKISQSLACLRAVEKSMGVMQLIINCD</sequence>
<reference evidence="11 12" key="1">
    <citation type="journal article" date="2013" name="PLoS ONE">
        <title>Predicting the Proteins of Angomonas deanei, Strigomonas culicis and Their Respective Endosymbionts Reveals New Aspects of the Trypanosomatidae Family.</title>
        <authorList>
            <person name="Motta M.C."/>
            <person name="Martins A.C."/>
            <person name="de Souza S.S."/>
            <person name="Catta-Preta C.M."/>
            <person name="Silva R."/>
            <person name="Klein C.C."/>
            <person name="de Almeida L.G."/>
            <person name="de Lima Cunha O."/>
            <person name="Ciapina L.P."/>
            <person name="Brocchi M."/>
            <person name="Colabardini A.C."/>
            <person name="de Araujo Lima B."/>
            <person name="Machado C.R."/>
            <person name="de Almeida Soares C.M."/>
            <person name="Probst C.M."/>
            <person name="de Menezes C.B."/>
            <person name="Thompson C.E."/>
            <person name="Bartholomeu D.C."/>
            <person name="Gradia D.F."/>
            <person name="Pavoni D.P."/>
            <person name="Grisard E.C."/>
            <person name="Fantinatti-Garboggini F."/>
            <person name="Marchini F.K."/>
            <person name="Rodrigues-Luiz G.F."/>
            <person name="Wagner G."/>
            <person name="Goldman G.H."/>
            <person name="Fietto J.L."/>
            <person name="Elias M.C."/>
            <person name="Goldman M.H."/>
            <person name="Sagot M.F."/>
            <person name="Pereira M."/>
            <person name="Stoco P.H."/>
            <person name="de Mendonca-Neto R.P."/>
            <person name="Teixeira S.M."/>
            <person name="Maciel T.E."/>
            <person name="de Oliveira Mendes T.A."/>
            <person name="Urmenyi T.P."/>
            <person name="de Souza W."/>
            <person name="Schenkman S."/>
            <person name="de Vasconcelos A.T."/>
        </authorList>
    </citation>
    <scope>NUCLEOTIDE SEQUENCE [LARGE SCALE GENOMIC DNA]</scope>
</reference>
<dbReference type="PROSITE" id="PS50082">
    <property type="entry name" value="WD_REPEATS_2"/>
    <property type="match status" value="1"/>
</dbReference>
<dbReference type="GO" id="GO:0045943">
    <property type="term" value="P:positive regulation of transcription by RNA polymerase I"/>
    <property type="evidence" value="ECO:0007669"/>
    <property type="project" value="TreeGrafter"/>
</dbReference>
<dbReference type="EMBL" id="ATMH01005511">
    <property type="protein sequence ID" value="EPY27827.1"/>
    <property type="molecule type" value="Genomic_DNA"/>
</dbReference>
<name>S9UAK8_9TRYP</name>
<dbReference type="PANTHER" id="PTHR19924">
    <property type="entry name" value="UTP15 U3 SMALL NUCLEOLAR RNA-ASSOCIATED PROTEIN 15 FAMILY MEMBER"/>
    <property type="match status" value="1"/>
</dbReference>
<keyword evidence="2" id="KW-0698">rRNA processing</keyword>
<proteinExistence type="predicted"/>
<evidence type="ECO:0000259" key="8">
    <source>
        <dbReference type="Pfam" id="PF09384"/>
    </source>
</evidence>
<evidence type="ECO:0000256" key="7">
    <source>
        <dbReference type="PROSITE-ProRule" id="PRU00221"/>
    </source>
</evidence>
<evidence type="ECO:0000313" key="10">
    <source>
        <dbReference type="EMBL" id="EPY20832.1"/>
    </source>
</evidence>
<evidence type="ECO:0000256" key="2">
    <source>
        <dbReference type="ARBA" id="ARBA00022552"/>
    </source>
</evidence>
<evidence type="ECO:0000256" key="6">
    <source>
        <dbReference type="ARBA" id="ARBA00023242"/>
    </source>
</evidence>
<dbReference type="Proteomes" id="UP000015354">
    <property type="component" value="Unassembled WGS sequence"/>
</dbReference>
<keyword evidence="3 7" id="KW-0853">WD repeat</keyword>
<keyword evidence="5" id="KW-0687">Ribonucleoprotein</keyword>
<evidence type="ECO:0000313" key="9">
    <source>
        <dbReference type="EMBL" id="EPY19918.1"/>
    </source>
</evidence>
<dbReference type="Pfam" id="PF00400">
    <property type="entry name" value="WD40"/>
    <property type="match status" value="3"/>
</dbReference>
<dbReference type="GO" id="GO:0005840">
    <property type="term" value="C:ribosome"/>
    <property type="evidence" value="ECO:0007669"/>
    <property type="project" value="UniProtKB-KW"/>
</dbReference>
<evidence type="ECO:0000256" key="5">
    <source>
        <dbReference type="ARBA" id="ARBA00022980"/>
    </source>
</evidence>
<dbReference type="AlphaFoldDB" id="S9UAK8"/>
<dbReference type="SMART" id="SM00320">
    <property type="entry name" value="WD40"/>
    <property type="match status" value="6"/>
</dbReference>
<keyword evidence="6" id="KW-0539">Nucleus</keyword>
<comment type="caution">
    <text evidence="11">The sequence shown here is derived from an EMBL/GenBank/DDBJ whole genome shotgun (WGS) entry which is preliminary data.</text>
</comment>
<dbReference type="GO" id="GO:0005730">
    <property type="term" value="C:nucleolus"/>
    <property type="evidence" value="ECO:0007669"/>
    <property type="project" value="UniProtKB-SubCell"/>
</dbReference>
<organism evidence="11 12">
    <name type="scientific">Strigomonas culicis</name>
    <dbReference type="NCBI Taxonomy" id="28005"/>
    <lineage>
        <taxon>Eukaryota</taxon>
        <taxon>Discoba</taxon>
        <taxon>Euglenozoa</taxon>
        <taxon>Kinetoplastea</taxon>
        <taxon>Metakinetoplastina</taxon>
        <taxon>Trypanosomatida</taxon>
        <taxon>Trypanosomatidae</taxon>
        <taxon>Strigomonadinae</taxon>
        <taxon>Strigomonas</taxon>
    </lineage>
</organism>
<keyword evidence="12" id="KW-1185">Reference proteome</keyword>
<dbReference type="PANTHER" id="PTHR19924:SF26">
    <property type="entry name" value="U3 SMALL NUCLEOLAR RNA-ASSOCIATED PROTEIN 15 HOMOLOG"/>
    <property type="match status" value="1"/>
</dbReference>
<feature type="domain" description="U3 small nucleolar RNA-associated protein 15 C-terminal" evidence="8">
    <location>
        <begin position="347"/>
        <end position="474"/>
    </location>
</feature>
<evidence type="ECO:0000256" key="1">
    <source>
        <dbReference type="ARBA" id="ARBA00004604"/>
    </source>
</evidence>
<keyword evidence="4" id="KW-0677">Repeat</keyword>
<dbReference type="PROSITE" id="PS00678">
    <property type="entry name" value="WD_REPEATS_1"/>
    <property type="match status" value="1"/>
</dbReference>
<keyword evidence="5" id="KW-0689">Ribosomal protein</keyword>